<reference evidence="1 2" key="1">
    <citation type="submission" date="2012-02" db="EMBL/GenBank/DDBJ databases">
        <title>The Genome Sequence of Bacteroides fragilis CL05T12C13.</title>
        <authorList>
            <consortium name="The Broad Institute Genome Sequencing Platform"/>
            <person name="Earl A."/>
            <person name="Ward D."/>
            <person name="Feldgarden M."/>
            <person name="Gevers D."/>
            <person name="Zitomersky N.L."/>
            <person name="Coyne M.J."/>
            <person name="Comstock L.E."/>
            <person name="Young S.K."/>
            <person name="Zeng Q."/>
            <person name="Gargeya S."/>
            <person name="Fitzgerald M."/>
            <person name="Haas B."/>
            <person name="Abouelleil A."/>
            <person name="Alvarado L."/>
            <person name="Arachchi H.M."/>
            <person name="Berlin A."/>
            <person name="Chapman S.B."/>
            <person name="Gearin G."/>
            <person name="Goldberg J."/>
            <person name="Griggs A."/>
            <person name="Gujja S."/>
            <person name="Hansen M."/>
            <person name="Heiman D."/>
            <person name="Howarth C."/>
            <person name="Larimer J."/>
            <person name="Lui A."/>
            <person name="MacDonald P.J.P."/>
            <person name="McCowen C."/>
            <person name="Montmayeur A."/>
            <person name="Murphy C."/>
            <person name="Neiman D."/>
            <person name="Pearson M."/>
            <person name="Priest M."/>
            <person name="Roberts A."/>
            <person name="Saif S."/>
            <person name="Shea T."/>
            <person name="Sisk P."/>
            <person name="Stolte C."/>
            <person name="Sykes S."/>
            <person name="Wortman J."/>
            <person name="Nusbaum C."/>
            <person name="Birren B."/>
        </authorList>
    </citation>
    <scope>NUCLEOTIDE SEQUENCE [LARGE SCALE GENOMIC DNA]</scope>
    <source>
        <strain evidence="1 2">CL05T12C13</strain>
    </source>
</reference>
<dbReference type="Proteomes" id="UP000003917">
    <property type="component" value="Unassembled WGS sequence"/>
</dbReference>
<accession>I9VGI4</accession>
<dbReference type="AlphaFoldDB" id="I9VGI4"/>
<proteinExistence type="predicted"/>
<dbReference type="EMBL" id="AGXP01000035">
    <property type="protein sequence ID" value="EIY94578.1"/>
    <property type="molecule type" value="Genomic_DNA"/>
</dbReference>
<protein>
    <recommendedName>
        <fullName evidence="3">AAA domain-containing protein</fullName>
    </recommendedName>
</protein>
<dbReference type="HOGENOM" id="CLU_2858332_0_0_10"/>
<sequence length="64" mass="7616">MDFLDRIKERSTPRKTFDLNRKVLLAIYGCRRVNKSELIKKVLTSSDIYHLSEEVQATTDRLFR</sequence>
<evidence type="ECO:0000313" key="1">
    <source>
        <dbReference type="EMBL" id="EIY94578.1"/>
    </source>
</evidence>
<evidence type="ECO:0000313" key="2">
    <source>
        <dbReference type="Proteomes" id="UP000003917"/>
    </source>
</evidence>
<name>I9VGI4_BACFG</name>
<comment type="caution">
    <text evidence="1">The sequence shown here is derived from an EMBL/GenBank/DDBJ whole genome shotgun (WGS) entry which is preliminary data.</text>
</comment>
<evidence type="ECO:0008006" key="3">
    <source>
        <dbReference type="Google" id="ProtNLM"/>
    </source>
</evidence>
<gene>
    <name evidence="1" type="ORF">HMPREF1080_03349</name>
</gene>
<organism evidence="1 2">
    <name type="scientific">Bacteroides fragilis CL05T12C13</name>
    <dbReference type="NCBI Taxonomy" id="997881"/>
    <lineage>
        <taxon>Bacteria</taxon>
        <taxon>Pseudomonadati</taxon>
        <taxon>Bacteroidota</taxon>
        <taxon>Bacteroidia</taxon>
        <taxon>Bacteroidales</taxon>
        <taxon>Bacteroidaceae</taxon>
        <taxon>Bacteroides</taxon>
    </lineage>
</organism>